<protein>
    <recommendedName>
        <fullName evidence="3">Alpha/beta hydrolase</fullName>
    </recommendedName>
</protein>
<gene>
    <name evidence="1" type="ORF">GCM10009430_45130</name>
</gene>
<dbReference type="PROSITE" id="PS51257">
    <property type="entry name" value="PROKAR_LIPOPROTEIN"/>
    <property type="match status" value="1"/>
</dbReference>
<dbReference type="SUPFAM" id="SSF53474">
    <property type="entry name" value="alpha/beta-Hydrolases"/>
    <property type="match status" value="1"/>
</dbReference>
<sequence length="212" mass="24134">MKTNRFLGILFCVMFYACEAQKDDRIVFFLHNRFLEEHTLQESHPQYGKVAYKEILDTFKRSGFKVISEQRNGNVNARTYAIGVVNQIDSLLQNGVAPDKITVVGTSKGGYIAQYVSTLANNQDLNFVFVASFRDSDIEQIPEINYCGNILTIYEKSDSFGVSASRRKENSTCTIKNFKEIELNTGMGHGFLFKPLQEWIAPTIQWAKGNYK</sequence>
<dbReference type="EMBL" id="BAAAGE010000006">
    <property type="protein sequence ID" value="GAA0732184.1"/>
    <property type="molecule type" value="Genomic_DNA"/>
</dbReference>
<evidence type="ECO:0000313" key="2">
    <source>
        <dbReference type="Proteomes" id="UP001501758"/>
    </source>
</evidence>
<accession>A0ABN1J8L4</accession>
<reference evidence="1 2" key="1">
    <citation type="journal article" date="2019" name="Int. J. Syst. Evol. Microbiol.">
        <title>The Global Catalogue of Microorganisms (GCM) 10K type strain sequencing project: providing services to taxonomists for standard genome sequencing and annotation.</title>
        <authorList>
            <consortium name="The Broad Institute Genomics Platform"/>
            <consortium name="The Broad Institute Genome Sequencing Center for Infectious Disease"/>
            <person name="Wu L."/>
            <person name="Ma J."/>
        </authorList>
    </citation>
    <scope>NUCLEOTIDE SEQUENCE [LARGE SCALE GENOMIC DNA]</scope>
    <source>
        <strain evidence="1 2">JCM 15974</strain>
    </source>
</reference>
<evidence type="ECO:0000313" key="1">
    <source>
        <dbReference type="EMBL" id="GAA0732184.1"/>
    </source>
</evidence>
<proteinExistence type="predicted"/>
<dbReference type="InterPro" id="IPR029058">
    <property type="entry name" value="AB_hydrolase_fold"/>
</dbReference>
<dbReference type="Proteomes" id="UP001501758">
    <property type="component" value="Unassembled WGS sequence"/>
</dbReference>
<organism evidence="1 2">
    <name type="scientific">Aquimarina litoralis</name>
    <dbReference type="NCBI Taxonomy" id="584605"/>
    <lineage>
        <taxon>Bacteria</taxon>
        <taxon>Pseudomonadati</taxon>
        <taxon>Bacteroidota</taxon>
        <taxon>Flavobacteriia</taxon>
        <taxon>Flavobacteriales</taxon>
        <taxon>Flavobacteriaceae</taxon>
        <taxon>Aquimarina</taxon>
    </lineage>
</organism>
<dbReference type="Gene3D" id="3.40.50.1820">
    <property type="entry name" value="alpha/beta hydrolase"/>
    <property type="match status" value="1"/>
</dbReference>
<evidence type="ECO:0008006" key="3">
    <source>
        <dbReference type="Google" id="ProtNLM"/>
    </source>
</evidence>
<keyword evidence="2" id="KW-1185">Reference proteome</keyword>
<name>A0ABN1J8L4_9FLAO</name>
<comment type="caution">
    <text evidence="1">The sequence shown here is derived from an EMBL/GenBank/DDBJ whole genome shotgun (WGS) entry which is preliminary data.</text>
</comment>
<dbReference type="RefSeq" id="WP_343914513.1">
    <property type="nucleotide sequence ID" value="NZ_BAAAGE010000006.1"/>
</dbReference>